<evidence type="ECO:0000256" key="1">
    <source>
        <dbReference type="SAM" id="SignalP"/>
    </source>
</evidence>
<keyword evidence="1" id="KW-0732">Signal</keyword>
<protein>
    <recommendedName>
        <fullName evidence="2">TIL domain-containing protein</fullName>
    </recommendedName>
</protein>
<evidence type="ECO:0000259" key="2">
    <source>
        <dbReference type="Pfam" id="PF01826"/>
    </source>
</evidence>
<reference evidence="3" key="1">
    <citation type="submission" date="2020-07" db="EMBL/GenBank/DDBJ databases">
        <title>Multicomponent nature underlies the extraordinary mechanical properties of spider dragline silk.</title>
        <authorList>
            <person name="Kono N."/>
            <person name="Nakamura H."/>
            <person name="Mori M."/>
            <person name="Yoshida Y."/>
            <person name="Ohtoshi R."/>
            <person name="Malay A.D."/>
            <person name="Moran D.A.P."/>
            <person name="Tomita M."/>
            <person name="Numata K."/>
            <person name="Arakawa K."/>
        </authorList>
    </citation>
    <scope>NUCLEOTIDE SEQUENCE</scope>
</reference>
<accession>A0A8X6H7T4</accession>
<dbReference type="CDD" id="cd19941">
    <property type="entry name" value="TIL"/>
    <property type="match status" value="1"/>
</dbReference>
<name>A0A8X6H7T4_TRICU</name>
<dbReference type="InterPro" id="IPR002919">
    <property type="entry name" value="TIL_dom"/>
</dbReference>
<comment type="caution">
    <text evidence="3">The sequence shown here is derived from an EMBL/GenBank/DDBJ whole genome shotgun (WGS) entry which is preliminary data.</text>
</comment>
<dbReference type="Gene3D" id="2.10.25.10">
    <property type="entry name" value="Laminin"/>
    <property type="match status" value="1"/>
</dbReference>
<evidence type="ECO:0000313" key="4">
    <source>
        <dbReference type="Proteomes" id="UP000887116"/>
    </source>
</evidence>
<dbReference type="Pfam" id="PF01826">
    <property type="entry name" value="TIL"/>
    <property type="match status" value="1"/>
</dbReference>
<dbReference type="SUPFAM" id="SSF57567">
    <property type="entry name" value="Serine protease inhibitors"/>
    <property type="match status" value="1"/>
</dbReference>
<evidence type="ECO:0000313" key="3">
    <source>
        <dbReference type="EMBL" id="GFQ81444.1"/>
    </source>
</evidence>
<dbReference type="Proteomes" id="UP000887116">
    <property type="component" value="Unassembled WGS sequence"/>
</dbReference>
<dbReference type="AlphaFoldDB" id="A0A8X6H7T4"/>
<organism evidence="3 4">
    <name type="scientific">Trichonephila clavata</name>
    <name type="common">Joro spider</name>
    <name type="synonym">Nephila clavata</name>
    <dbReference type="NCBI Taxonomy" id="2740835"/>
    <lineage>
        <taxon>Eukaryota</taxon>
        <taxon>Metazoa</taxon>
        <taxon>Ecdysozoa</taxon>
        <taxon>Arthropoda</taxon>
        <taxon>Chelicerata</taxon>
        <taxon>Arachnida</taxon>
        <taxon>Araneae</taxon>
        <taxon>Araneomorphae</taxon>
        <taxon>Entelegynae</taxon>
        <taxon>Araneoidea</taxon>
        <taxon>Nephilidae</taxon>
        <taxon>Trichonephila</taxon>
    </lineage>
</organism>
<gene>
    <name evidence="3" type="ORF">TNCT_307511</name>
</gene>
<keyword evidence="4" id="KW-1185">Reference proteome</keyword>
<dbReference type="EMBL" id="BMAO01022357">
    <property type="protein sequence ID" value="GFQ81444.1"/>
    <property type="molecule type" value="Genomic_DNA"/>
</dbReference>
<feature type="domain" description="TIL" evidence="2">
    <location>
        <begin position="58"/>
        <end position="96"/>
    </location>
</feature>
<dbReference type="InterPro" id="IPR036084">
    <property type="entry name" value="Ser_inhib-like_sf"/>
</dbReference>
<feature type="signal peptide" evidence="1">
    <location>
        <begin position="1"/>
        <end position="16"/>
    </location>
</feature>
<feature type="chain" id="PRO_5036457914" description="TIL domain-containing protein" evidence="1">
    <location>
        <begin position="17"/>
        <end position="142"/>
    </location>
</feature>
<proteinExistence type="predicted"/>
<sequence length="142" mass="15770">MAAANTLLHILYSLAALSTNQKPATDVTEELSQTSTEKPYFEDVATYTPLRIMAVGYCRRGEKWSHCRANCQHDCSNVGLDPICNKYCQPGCVCEEPSEVRGQMGNVSLLHHVLKLQNKKKDVQEEKNGAIVELTVNTTVQT</sequence>